<organism evidence="1 2">
    <name type="scientific">Panagrellus redivivus</name>
    <name type="common">Microworm</name>
    <dbReference type="NCBI Taxonomy" id="6233"/>
    <lineage>
        <taxon>Eukaryota</taxon>
        <taxon>Metazoa</taxon>
        <taxon>Ecdysozoa</taxon>
        <taxon>Nematoda</taxon>
        <taxon>Chromadorea</taxon>
        <taxon>Rhabditida</taxon>
        <taxon>Tylenchina</taxon>
        <taxon>Panagrolaimomorpha</taxon>
        <taxon>Panagrolaimoidea</taxon>
        <taxon>Panagrolaimidae</taxon>
        <taxon>Panagrellus</taxon>
    </lineage>
</organism>
<name>A0A7E4VAV9_PANRE</name>
<proteinExistence type="predicted"/>
<dbReference type="WBParaSite" id="Pan_g18646.t1">
    <property type="protein sequence ID" value="Pan_g18646.t1"/>
    <property type="gene ID" value="Pan_g18646"/>
</dbReference>
<dbReference type="Proteomes" id="UP000492821">
    <property type="component" value="Unassembled WGS sequence"/>
</dbReference>
<keyword evidence="1" id="KW-1185">Reference proteome</keyword>
<evidence type="ECO:0000313" key="1">
    <source>
        <dbReference type="Proteomes" id="UP000492821"/>
    </source>
</evidence>
<sequence length="80" mass="9099">MMGSTTVPTATAILKRPLFWSPGRQVRFLTLMIYVYIKMYGCTKLADEDYYDDGGASFSNPRCLDLLDADKQVKKHALLF</sequence>
<evidence type="ECO:0000313" key="2">
    <source>
        <dbReference type="WBParaSite" id="Pan_g18646.t1"/>
    </source>
</evidence>
<dbReference type="AlphaFoldDB" id="A0A7E4VAV9"/>
<reference evidence="2" key="2">
    <citation type="submission" date="2020-10" db="UniProtKB">
        <authorList>
            <consortium name="WormBaseParasite"/>
        </authorList>
    </citation>
    <scope>IDENTIFICATION</scope>
</reference>
<accession>A0A7E4VAV9</accession>
<protein>
    <submittedName>
        <fullName evidence="2">Uncharacterized protein</fullName>
    </submittedName>
</protein>
<reference evidence="1" key="1">
    <citation type="journal article" date="2013" name="Genetics">
        <title>The draft genome and transcriptome of Panagrellus redivivus are shaped by the harsh demands of a free-living lifestyle.</title>
        <authorList>
            <person name="Srinivasan J."/>
            <person name="Dillman A.R."/>
            <person name="Macchietto M.G."/>
            <person name="Heikkinen L."/>
            <person name="Lakso M."/>
            <person name="Fracchia K.M."/>
            <person name="Antoshechkin I."/>
            <person name="Mortazavi A."/>
            <person name="Wong G."/>
            <person name="Sternberg P.W."/>
        </authorList>
    </citation>
    <scope>NUCLEOTIDE SEQUENCE [LARGE SCALE GENOMIC DNA]</scope>
    <source>
        <strain evidence="1">MT8872</strain>
    </source>
</reference>